<dbReference type="Gene3D" id="1.10.287.110">
    <property type="entry name" value="DnaJ domain"/>
    <property type="match status" value="1"/>
</dbReference>
<dbReference type="PANTHER" id="PTHR44144:SF1">
    <property type="entry name" value="DNAJ HOMOLOG SUBFAMILY C MEMBER 9"/>
    <property type="match status" value="1"/>
</dbReference>
<dbReference type="GO" id="GO:0005634">
    <property type="term" value="C:nucleus"/>
    <property type="evidence" value="ECO:0007669"/>
    <property type="project" value="TreeGrafter"/>
</dbReference>
<dbReference type="PROSITE" id="PS00636">
    <property type="entry name" value="DNAJ_1"/>
    <property type="match status" value="1"/>
</dbReference>
<proteinExistence type="predicted"/>
<dbReference type="PRINTS" id="PR00625">
    <property type="entry name" value="JDOMAIN"/>
</dbReference>
<dbReference type="PANTHER" id="PTHR44144">
    <property type="entry name" value="DNAJ HOMOLOG SUBFAMILY C MEMBER 9"/>
    <property type="match status" value="1"/>
</dbReference>
<comment type="caution">
    <text evidence="3">The sequence shown here is derived from an EMBL/GenBank/DDBJ whole genome shotgun (WGS) entry which is preliminary data.</text>
</comment>
<feature type="compositionally biased region" description="Polar residues" evidence="1">
    <location>
        <begin position="403"/>
        <end position="419"/>
    </location>
</feature>
<feature type="compositionally biased region" description="Basic and acidic residues" evidence="1">
    <location>
        <begin position="276"/>
        <end position="292"/>
    </location>
</feature>
<dbReference type="InterPro" id="IPR036869">
    <property type="entry name" value="J_dom_sf"/>
</dbReference>
<dbReference type="Pfam" id="PF00226">
    <property type="entry name" value="DnaJ"/>
    <property type="match status" value="1"/>
</dbReference>
<evidence type="ECO:0000313" key="4">
    <source>
        <dbReference type="Proteomes" id="UP000244722"/>
    </source>
</evidence>
<dbReference type="EMBL" id="NESQ01000136">
    <property type="protein sequence ID" value="PUU77892.1"/>
    <property type="molecule type" value="Genomic_DNA"/>
</dbReference>
<keyword evidence="4" id="KW-1185">Reference proteome</keyword>
<feature type="region of interest" description="Disordered" evidence="1">
    <location>
        <begin position="515"/>
        <end position="550"/>
    </location>
</feature>
<organism evidence="3 4">
    <name type="scientific">Tuber borchii</name>
    <name type="common">White truffle</name>
    <dbReference type="NCBI Taxonomy" id="42251"/>
    <lineage>
        <taxon>Eukaryota</taxon>
        <taxon>Fungi</taxon>
        <taxon>Dikarya</taxon>
        <taxon>Ascomycota</taxon>
        <taxon>Pezizomycotina</taxon>
        <taxon>Pezizomycetes</taxon>
        <taxon>Pezizales</taxon>
        <taxon>Tuberaceae</taxon>
        <taxon>Tuber</taxon>
    </lineage>
</organism>
<feature type="compositionally biased region" description="Basic and acidic residues" evidence="1">
    <location>
        <begin position="208"/>
        <end position="232"/>
    </location>
</feature>
<dbReference type="AlphaFoldDB" id="A0A2T6ZQY3"/>
<feature type="compositionally biased region" description="Basic residues" evidence="1">
    <location>
        <begin position="593"/>
        <end position="603"/>
    </location>
</feature>
<dbReference type="InterPro" id="IPR018253">
    <property type="entry name" value="DnaJ_domain_CS"/>
</dbReference>
<feature type="compositionally biased region" description="Basic and acidic residues" evidence="1">
    <location>
        <begin position="436"/>
        <end position="445"/>
    </location>
</feature>
<feature type="region of interest" description="Disordered" evidence="1">
    <location>
        <begin position="70"/>
        <end position="481"/>
    </location>
</feature>
<protein>
    <recommendedName>
        <fullName evidence="2">J domain-containing protein</fullName>
    </recommendedName>
</protein>
<feature type="compositionally biased region" description="Basic and acidic residues" evidence="1">
    <location>
        <begin position="310"/>
        <end position="349"/>
    </location>
</feature>
<dbReference type="GO" id="GO:0005737">
    <property type="term" value="C:cytoplasm"/>
    <property type="evidence" value="ECO:0007669"/>
    <property type="project" value="TreeGrafter"/>
</dbReference>
<dbReference type="GO" id="GO:0031072">
    <property type="term" value="F:heat shock protein binding"/>
    <property type="evidence" value="ECO:0007669"/>
    <property type="project" value="TreeGrafter"/>
</dbReference>
<dbReference type="OrthoDB" id="10250354at2759"/>
<dbReference type="CDD" id="cd06257">
    <property type="entry name" value="DnaJ"/>
    <property type="match status" value="1"/>
</dbReference>
<feature type="region of interest" description="Disordered" evidence="1">
    <location>
        <begin position="566"/>
        <end position="655"/>
    </location>
</feature>
<dbReference type="SMART" id="SM00271">
    <property type="entry name" value="DnaJ"/>
    <property type="match status" value="1"/>
</dbReference>
<dbReference type="Proteomes" id="UP000244722">
    <property type="component" value="Unassembled WGS sequence"/>
</dbReference>
<gene>
    <name evidence="3" type="ORF">B9Z19DRAFT_1127592</name>
</gene>
<feature type="compositionally biased region" description="Basic and acidic residues" evidence="1">
    <location>
        <begin position="99"/>
        <end position="154"/>
    </location>
</feature>
<accession>A0A2T6ZQY3</accession>
<feature type="domain" description="J" evidence="2">
    <location>
        <begin position="8"/>
        <end position="76"/>
    </location>
</feature>
<evidence type="ECO:0000313" key="3">
    <source>
        <dbReference type="EMBL" id="PUU77892.1"/>
    </source>
</evidence>
<evidence type="ECO:0000256" key="1">
    <source>
        <dbReference type="SAM" id="MobiDB-lite"/>
    </source>
</evidence>
<dbReference type="InterPro" id="IPR052594">
    <property type="entry name" value="J_domain-containing_protein"/>
</dbReference>
<reference evidence="3 4" key="1">
    <citation type="submission" date="2017-04" db="EMBL/GenBank/DDBJ databases">
        <title>Draft genome sequence of Tuber borchii Vittad., a whitish edible truffle.</title>
        <authorList>
            <consortium name="DOE Joint Genome Institute"/>
            <person name="Murat C."/>
            <person name="Kuo A."/>
            <person name="Barry K.W."/>
            <person name="Clum A."/>
            <person name="Dockter R.B."/>
            <person name="Fauchery L."/>
            <person name="Iotti M."/>
            <person name="Kohler A."/>
            <person name="Labutti K."/>
            <person name="Lindquist E.A."/>
            <person name="Lipzen A."/>
            <person name="Ohm R.A."/>
            <person name="Wang M."/>
            <person name="Grigoriev I.V."/>
            <person name="Zambonelli A."/>
            <person name="Martin F.M."/>
        </authorList>
    </citation>
    <scope>NUCLEOTIDE SEQUENCE [LARGE SCALE GENOMIC DNA]</scope>
    <source>
        <strain evidence="3 4">Tbo3840</strain>
    </source>
</reference>
<evidence type="ECO:0000259" key="2">
    <source>
        <dbReference type="PROSITE" id="PS50076"/>
    </source>
</evidence>
<feature type="compositionally biased region" description="Polar residues" evidence="1">
    <location>
        <begin position="449"/>
        <end position="458"/>
    </location>
</feature>
<dbReference type="PROSITE" id="PS50076">
    <property type="entry name" value="DNAJ_2"/>
    <property type="match status" value="1"/>
</dbReference>
<sequence length="655" mass="73661">MAITMTTDPYVILGIPQDAAPAAVRSSYKKLILQCHPDKVHDESLRAEKAVQFQKVQEAYELLIDSRRRRKYDDDVKKKAAAAAAGPSKSGGSGGGQSSEERHRDRDRDRDRERDRERDKERGHGRSSRRREEDRRTREEPSPRHAEDPRESPRKPSSYRHQHSEPTSRSYEGHPHYPEEQPSRHKSYSQRYAEESPRKASYGPSSHQHKEPPLSARDIPRESPRSARDIPREPPLSSRDMPRHSPPQSTRDIPRPPESQPQPAQEAVRPGYLETKAAEKAKLEEIRRKLTEETSGGMSEEMKQAAMVAERLREKEKEKEKARHEKEKRERKQREEEEIMREQAERLRESSGSGRSTDVPPCRERKSSKSPPMRRGSSSTASKVGEDIPSTPMNRPAYPYASSAPQHPTYPTSHPLNPNSSHGPRRRHSSPSIEKQAQRMQRDVPCDSGYSSPSTDTPLTDKKMPGPGGMPTATEVHQGYDRSGNWRRFTFEVYVHEDEAIAPGVVPTPQGPIPHTTGPLPHGPHHYQSRRAPGSASPSIHPAEPIGTTLPPEFVQEVTGIHFAGSTVDSRFGSPPSNHPHSPHSPHSTPPRPHVRHHSHRSPNHSPKLGSETFAPSGVSRSHTYNTHSRRAGPDPRDTHYPGYPPNLARGATFS</sequence>
<name>A0A2T6ZQY3_TUBBO</name>
<dbReference type="SUPFAM" id="SSF46565">
    <property type="entry name" value="Chaperone J-domain"/>
    <property type="match status" value="1"/>
</dbReference>
<feature type="compositionally biased region" description="Basic and acidic residues" evidence="1">
    <location>
        <begin position="162"/>
        <end position="183"/>
    </location>
</feature>
<dbReference type="InterPro" id="IPR001623">
    <property type="entry name" value="DnaJ_domain"/>
</dbReference>